<reference evidence="4 5" key="1">
    <citation type="submission" date="2017-11" db="EMBL/GenBank/DDBJ databases">
        <title>Evolution of Phototrophy in the Chloroflexi Phylum Driven by Horizontal Gene Transfer.</title>
        <authorList>
            <person name="Ward L.M."/>
            <person name="Hemp J."/>
            <person name="Shih P.M."/>
            <person name="Mcglynn S.E."/>
            <person name="Fischer W."/>
        </authorList>
    </citation>
    <scope>NUCLEOTIDE SEQUENCE [LARGE SCALE GENOMIC DNA]</scope>
    <source>
        <strain evidence="4">JP3_13</strain>
    </source>
</reference>
<feature type="domain" description="Glycosyltransferase subfamily 4-like N-terminal" evidence="3">
    <location>
        <begin position="20"/>
        <end position="170"/>
    </location>
</feature>
<dbReference type="Pfam" id="PF13439">
    <property type="entry name" value="Glyco_transf_4"/>
    <property type="match status" value="1"/>
</dbReference>
<dbReference type="PANTHER" id="PTHR46401">
    <property type="entry name" value="GLYCOSYLTRANSFERASE WBBK-RELATED"/>
    <property type="match status" value="1"/>
</dbReference>
<dbReference type="InterPro" id="IPR001296">
    <property type="entry name" value="Glyco_trans_1"/>
</dbReference>
<organism evidence="4 5">
    <name type="scientific">Candidatus Thermofonsia Clade 1 bacterium</name>
    <dbReference type="NCBI Taxonomy" id="2364210"/>
    <lineage>
        <taxon>Bacteria</taxon>
        <taxon>Bacillati</taxon>
        <taxon>Chloroflexota</taxon>
        <taxon>Candidatus Thermofontia</taxon>
        <taxon>Candidatus Thermofonsia Clade 1</taxon>
    </lineage>
</organism>
<gene>
    <name evidence="4" type="ORF">CUN49_07725</name>
</gene>
<dbReference type="AlphaFoldDB" id="A0A2M8PEM3"/>
<dbReference type="PANTHER" id="PTHR46401:SF2">
    <property type="entry name" value="GLYCOSYLTRANSFERASE WBBK-RELATED"/>
    <property type="match status" value="1"/>
</dbReference>
<dbReference type="CDD" id="cd03809">
    <property type="entry name" value="GT4_MtfB-like"/>
    <property type="match status" value="1"/>
</dbReference>
<evidence type="ECO:0000259" key="2">
    <source>
        <dbReference type="Pfam" id="PF00534"/>
    </source>
</evidence>
<dbReference type="FunFam" id="3.40.50.2000:FF:000119">
    <property type="entry name" value="Glycosyl transferase group 1"/>
    <property type="match status" value="1"/>
</dbReference>
<keyword evidence="1 4" id="KW-0808">Transferase</keyword>
<dbReference type="GO" id="GO:0016757">
    <property type="term" value="F:glycosyltransferase activity"/>
    <property type="evidence" value="ECO:0007669"/>
    <property type="project" value="InterPro"/>
</dbReference>
<evidence type="ECO:0000313" key="5">
    <source>
        <dbReference type="Proteomes" id="UP000229681"/>
    </source>
</evidence>
<name>A0A2M8PEM3_9CHLR</name>
<dbReference type="Pfam" id="PF00534">
    <property type="entry name" value="Glycos_transf_1"/>
    <property type="match status" value="1"/>
</dbReference>
<sequence>MHIGLNAHLLASAQDFRRAGIHHYIYNLIAHLPQAAPDLRATIFVGEGELPSTPYAVRRSRFKTHSPLRRILWEQLWQPFQLRGLDLMHELAFVAPLLMPRPFVVTVYDLSFMRYPERLPAARRLYLRAMTAVSCRRARRVIAISRSTAADLSRLLKVPPEKIDLAVPGVQARFRKLPRAQVEAFRAAKGLPERFFFYLGTLEPRKNLPVLLRAYATLPEADRRAVPLILGGGAGWMTAEVPRLIDQLGLAQTVHRVGYLPDAELVYWYNCAETFVYPSIFEGWGLPVVEAMACGLPPLVSNVSALPEAVGEVGMQLPPQDEQAWRAALERAMHDSAWRAEQSLRAQVRACQFTWLQTAQATQETYRKALEN</sequence>
<feature type="domain" description="Glycosyl transferase family 1" evidence="2">
    <location>
        <begin position="190"/>
        <end position="341"/>
    </location>
</feature>
<evidence type="ECO:0000259" key="3">
    <source>
        <dbReference type="Pfam" id="PF13439"/>
    </source>
</evidence>
<dbReference type="GO" id="GO:0009103">
    <property type="term" value="P:lipopolysaccharide biosynthetic process"/>
    <property type="evidence" value="ECO:0007669"/>
    <property type="project" value="TreeGrafter"/>
</dbReference>
<evidence type="ECO:0000256" key="1">
    <source>
        <dbReference type="ARBA" id="ARBA00022679"/>
    </source>
</evidence>
<accession>A0A2M8PEM3</accession>
<dbReference type="EMBL" id="PGTM01000089">
    <property type="protein sequence ID" value="PJF35995.1"/>
    <property type="molecule type" value="Genomic_DNA"/>
</dbReference>
<dbReference type="SUPFAM" id="SSF53756">
    <property type="entry name" value="UDP-Glycosyltransferase/glycogen phosphorylase"/>
    <property type="match status" value="1"/>
</dbReference>
<dbReference type="Proteomes" id="UP000229681">
    <property type="component" value="Unassembled WGS sequence"/>
</dbReference>
<protein>
    <submittedName>
        <fullName evidence="4">Glycosyltransferase family 1 protein</fullName>
    </submittedName>
</protein>
<evidence type="ECO:0000313" key="4">
    <source>
        <dbReference type="EMBL" id="PJF35995.1"/>
    </source>
</evidence>
<proteinExistence type="predicted"/>
<dbReference type="InterPro" id="IPR028098">
    <property type="entry name" value="Glyco_trans_4-like_N"/>
</dbReference>
<comment type="caution">
    <text evidence="4">The sequence shown here is derived from an EMBL/GenBank/DDBJ whole genome shotgun (WGS) entry which is preliminary data.</text>
</comment>
<dbReference type="Gene3D" id="3.40.50.2000">
    <property type="entry name" value="Glycogen Phosphorylase B"/>
    <property type="match status" value="2"/>
</dbReference>